<dbReference type="Proteomes" id="UP000240883">
    <property type="component" value="Unassembled WGS sequence"/>
</dbReference>
<keyword evidence="2" id="KW-1185">Reference proteome</keyword>
<name>A0A2T2PBB0_CORCC</name>
<reference evidence="1 2" key="1">
    <citation type="journal article" date="2018" name="Front. Microbiol.">
        <title>Genome-Wide Analysis of Corynespora cassiicola Leaf Fall Disease Putative Effectors.</title>
        <authorList>
            <person name="Lopez D."/>
            <person name="Ribeiro S."/>
            <person name="Label P."/>
            <person name="Fumanal B."/>
            <person name="Venisse J.S."/>
            <person name="Kohler A."/>
            <person name="de Oliveira R.R."/>
            <person name="Labutti K."/>
            <person name="Lipzen A."/>
            <person name="Lail K."/>
            <person name="Bauer D."/>
            <person name="Ohm R.A."/>
            <person name="Barry K.W."/>
            <person name="Spatafora J."/>
            <person name="Grigoriev I.V."/>
            <person name="Martin F.M."/>
            <person name="Pujade-Renaud V."/>
        </authorList>
    </citation>
    <scope>NUCLEOTIDE SEQUENCE [LARGE SCALE GENOMIC DNA]</scope>
    <source>
        <strain evidence="1 2">Philippines</strain>
    </source>
</reference>
<evidence type="ECO:0000313" key="2">
    <source>
        <dbReference type="Proteomes" id="UP000240883"/>
    </source>
</evidence>
<organism evidence="1 2">
    <name type="scientific">Corynespora cassiicola Philippines</name>
    <dbReference type="NCBI Taxonomy" id="1448308"/>
    <lineage>
        <taxon>Eukaryota</taxon>
        <taxon>Fungi</taxon>
        <taxon>Dikarya</taxon>
        <taxon>Ascomycota</taxon>
        <taxon>Pezizomycotina</taxon>
        <taxon>Dothideomycetes</taxon>
        <taxon>Pleosporomycetidae</taxon>
        <taxon>Pleosporales</taxon>
        <taxon>Corynesporascaceae</taxon>
        <taxon>Corynespora</taxon>
    </lineage>
</organism>
<dbReference type="AlphaFoldDB" id="A0A2T2PBB0"/>
<gene>
    <name evidence="1" type="ORF">BS50DRAFT_27492</name>
</gene>
<accession>A0A2T2PBB0</accession>
<sequence length="172" mass="19472">MLNTVWSDSSHGCSIQHRAVCNTRMDYVMVASRQRAVRRPSAKIRRHCVVAAPSPARRCRVKACHEMRSTWRADKKGVAVCRTELGAFQLFFYLLLPFFFSSSSCSQFVSSSHAQLVIHAATRALRPKCPGAQIPRFGNRNKLSASAGRPTWLKLRRHTPRNLQSCTFLLQL</sequence>
<protein>
    <submittedName>
        <fullName evidence="1">Uncharacterized protein</fullName>
    </submittedName>
</protein>
<proteinExistence type="predicted"/>
<dbReference type="EMBL" id="KZ678128">
    <property type="protein sequence ID" value="PSN74935.1"/>
    <property type="molecule type" value="Genomic_DNA"/>
</dbReference>
<evidence type="ECO:0000313" key="1">
    <source>
        <dbReference type="EMBL" id="PSN74935.1"/>
    </source>
</evidence>